<dbReference type="EMBL" id="JQBA01000028">
    <property type="protein sequence ID" value="KRN43930.1"/>
    <property type="molecule type" value="Genomic_DNA"/>
</dbReference>
<keyword evidence="2" id="KW-1185">Reference proteome</keyword>
<protein>
    <submittedName>
        <fullName evidence="1">Uncharacterized protein</fullName>
    </submittedName>
</protein>
<organism evidence="1 2">
    <name type="scientific">Limosilactobacillus ingluviei</name>
    <dbReference type="NCBI Taxonomy" id="148604"/>
    <lineage>
        <taxon>Bacteria</taxon>
        <taxon>Bacillati</taxon>
        <taxon>Bacillota</taxon>
        <taxon>Bacilli</taxon>
        <taxon>Lactobacillales</taxon>
        <taxon>Lactobacillaceae</taxon>
        <taxon>Limosilactobacillus</taxon>
    </lineage>
</organism>
<dbReference type="RefSeq" id="WP_056994673.1">
    <property type="nucleotide sequence ID" value="NZ_JQBA01000028.1"/>
</dbReference>
<evidence type="ECO:0000313" key="1">
    <source>
        <dbReference type="EMBL" id="KRN43930.1"/>
    </source>
</evidence>
<comment type="caution">
    <text evidence="1">The sequence shown here is derived from an EMBL/GenBank/DDBJ whole genome shotgun (WGS) entry which is preliminary data.</text>
</comment>
<reference evidence="1 2" key="1">
    <citation type="journal article" date="2015" name="Genome Announc.">
        <title>Expanding the biotechnology potential of lactobacilli through comparative genomics of 213 strains and associated genera.</title>
        <authorList>
            <person name="Sun Z."/>
            <person name="Harris H.M."/>
            <person name="McCann A."/>
            <person name="Guo C."/>
            <person name="Argimon S."/>
            <person name="Zhang W."/>
            <person name="Yang X."/>
            <person name="Jeffery I.B."/>
            <person name="Cooney J.C."/>
            <person name="Kagawa T.F."/>
            <person name="Liu W."/>
            <person name="Song Y."/>
            <person name="Salvetti E."/>
            <person name="Wrobel A."/>
            <person name="Rasinkangas P."/>
            <person name="Parkhill J."/>
            <person name="Rea M.C."/>
            <person name="O'Sullivan O."/>
            <person name="Ritari J."/>
            <person name="Douillard F.P."/>
            <person name="Paul Ross R."/>
            <person name="Yang R."/>
            <person name="Briner A.E."/>
            <person name="Felis G.E."/>
            <person name="de Vos W.M."/>
            <person name="Barrangou R."/>
            <person name="Klaenhammer T.R."/>
            <person name="Caufield P.W."/>
            <person name="Cui Y."/>
            <person name="Zhang H."/>
            <person name="O'Toole P.W."/>
        </authorList>
    </citation>
    <scope>NUCLEOTIDE SEQUENCE [LARGE SCALE GENOMIC DNA]</scope>
    <source>
        <strain evidence="1 2">DSM 14792</strain>
    </source>
</reference>
<name>A0A0R2H2E2_9LACO</name>
<gene>
    <name evidence="1" type="ORF">IV41_GL001016</name>
</gene>
<accession>A0A0R2H2E2</accession>
<proteinExistence type="predicted"/>
<dbReference type="AlphaFoldDB" id="A0A0R2H2E2"/>
<dbReference type="Proteomes" id="UP000051639">
    <property type="component" value="Unassembled WGS sequence"/>
</dbReference>
<evidence type="ECO:0000313" key="2">
    <source>
        <dbReference type="Proteomes" id="UP000051639"/>
    </source>
</evidence>
<sequence>MGALFAFSLLSLGGALLLHPRMVTHRSQAARGAVHFWHGYYAGQLVDRGDGDFNRHGRRNEL</sequence>